<dbReference type="PANTHER" id="PTHR20854">
    <property type="entry name" value="INOSITOL MONOPHOSPHATASE"/>
    <property type="match status" value="1"/>
</dbReference>
<dbReference type="FunFam" id="3.30.540.10:FF:000003">
    <property type="entry name" value="Inositol-1-monophosphatase"/>
    <property type="match status" value="1"/>
</dbReference>
<evidence type="ECO:0000256" key="10">
    <source>
        <dbReference type="ARBA" id="ARBA00030730"/>
    </source>
</evidence>
<protein>
    <recommendedName>
        <fullName evidence="9">Nus factor SuhB</fullName>
        <ecNumber evidence="4">3.1.3.25</ecNumber>
    </recommendedName>
    <alternativeName>
        <fullName evidence="10">Inositol-1-monophosphatase</fullName>
    </alternativeName>
</protein>
<keyword evidence="7" id="KW-0889">Transcription antitermination</keyword>
<dbReference type="EMBL" id="JAMYBS010000005">
    <property type="protein sequence ID" value="MCO7544479.1"/>
    <property type="molecule type" value="Genomic_DNA"/>
</dbReference>
<evidence type="ECO:0000256" key="9">
    <source>
        <dbReference type="ARBA" id="ARBA00023884"/>
    </source>
</evidence>
<accession>A0AA42BDN7</accession>
<evidence type="ECO:0000256" key="7">
    <source>
        <dbReference type="ARBA" id="ARBA00022814"/>
    </source>
</evidence>
<keyword evidence="5 11" id="KW-0479">Metal-binding</keyword>
<proteinExistence type="inferred from homology"/>
<evidence type="ECO:0000313" key="12">
    <source>
        <dbReference type="EMBL" id="MCO7544479.1"/>
    </source>
</evidence>
<dbReference type="GO" id="GO:0031564">
    <property type="term" value="P:transcription antitermination"/>
    <property type="evidence" value="ECO:0007669"/>
    <property type="project" value="UniProtKB-KW"/>
</dbReference>
<feature type="binding site" evidence="11">
    <location>
        <position position="100"/>
    </location>
    <ligand>
        <name>Mg(2+)</name>
        <dbReference type="ChEBI" id="CHEBI:18420"/>
        <label>1</label>
        <note>catalytic</note>
    </ligand>
</feature>
<dbReference type="GO" id="GO:0008934">
    <property type="term" value="F:inositol monophosphate 1-phosphatase activity"/>
    <property type="evidence" value="ECO:0007669"/>
    <property type="project" value="TreeGrafter"/>
</dbReference>
<evidence type="ECO:0000256" key="2">
    <source>
        <dbReference type="ARBA" id="ARBA00001946"/>
    </source>
</evidence>
<dbReference type="GO" id="GO:0006020">
    <property type="term" value="P:inositol metabolic process"/>
    <property type="evidence" value="ECO:0007669"/>
    <property type="project" value="TreeGrafter"/>
</dbReference>
<gene>
    <name evidence="12" type="ORF">NJF43_06870</name>
</gene>
<organism evidence="12 13">
    <name type="scientific">Stutzerimonas nitrititolerans</name>
    <dbReference type="NCBI Taxonomy" id="2482751"/>
    <lineage>
        <taxon>Bacteria</taxon>
        <taxon>Pseudomonadati</taxon>
        <taxon>Pseudomonadota</taxon>
        <taxon>Gammaproteobacteria</taxon>
        <taxon>Pseudomonadales</taxon>
        <taxon>Pseudomonadaceae</taxon>
        <taxon>Stutzerimonas</taxon>
    </lineage>
</organism>
<keyword evidence="7" id="KW-0804">Transcription</keyword>
<evidence type="ECO:0000256" key="3">
    <source>
        <dbReference type="ARBA" id="ARBA00009759"/>
    </source>
</evidence>
<sequence length="277" mass="29823">MTTTPPTAQDGLDIDARYAFARRVALEAARMGMDYYRDRNALVVEHKGDPQDVVSLADKEIEQFIRHQLSAHFPEDGFLGEESGSAALAARCVWVIDPIDGTACFLNGLHNWCVSIGLLIDGEPYLGAIADPNHDELFHGCLGRGAFVNDVPLAVSAAQHVREGLTGTGTFHPRGKQHFIPFLRGLLGEGGMFLRNGSGALMTAYVAAGRLIGYYETNLKSWDCLAGLVLVREAGGLVNDFFRDDGLLRGNPYLVACPGVYDQLAALIGSSLDGAVD</sequence>
<dbReference type="Pfam" id="PF00459">
    <property type="entry name" value="Inositol_P"/>
    <property type="match status" value="1"/>
</dbReference>
<keyword evidence="7" id="KW-0805">Transcription regulation</keyword>
<dbReference type="SUPFAM" id="SSF56655">
    <property type="entry name" value="Carbohydrate phosphatase"/>
    <property type="match status" value="1"/>
</dbReference>
<comment type="caution">
    <text evidence="12">The sequence shown here is derived from an EMBL/GenBank/DDBJ whole genome shotgun (WGS) entry which is preliminary data.</text>
</comment>
<dbReference type="EC" id="3.1.3.25" evidence="4"/>
<evidence type="ECO:0000313" key="13">
    <source>
        <dbReference type="Proteomes" id="UP001165292"/>
    </source>
</evidence>
<feature type="binding site" evidence="11">
    <location>
        <position position="99"/>
    </location>
    <ligand>
        <name>Mg(2+)</name>
        <dbReference type="ChEBI" id="CHEBI:18420"/>
        <label>1</label>
        <note>catalytic</note>
    </ligand>
</feature>
<feature type="binding site" evidence="11">
    <location>
        <position position="81"/>
    </location>
    <ligand>
        <name>Mg(2+)</name>
        <dbReference type="ChEBI" id="CHEBI:18420"/>
        <label>1</label>
        <note>catalytic</note>
    </ligand>
</feature>
<evidence type="ECO:0000256" key="6">
    <source>
        <dbReference type="ARBA" id="ARBA00022801"/>
    </source>
</evidence>
<dbReference type="InterPro" id="IPR020583">
    <property type="entry name" value="Inositol_monoP_metal-BS"/>
</dbReference>
<comment type="cofactor">
    <cofactor evidence="2 11">
        <name>Mg(2+)</name>
        <dbReference type="ChEBI" id="CHEBI:18420"/>
    </cofactor>
</comment>
<comment type="catalytic activity">
    <reaction evidence="1">
        <text>a myo-inositol phosphate + H2O = myo-inositol + phosphate</text>
        <dbReference type="Rhea" id="RHEA:24056"/>
        <dbReference type="ChEBI" id="CHEBI:15377"/>
        <dbReference type="ChEBI" id="CHEBI:17268"/>
        <dbReference type="ChEBI" id="CHEBI:43474"/>
        <dbReference type="ChEBI" id="CHEBI:84139"/>
        <dbReference type="EC" id="3.1.3.25"/>
    </reaction>
</comment>
<evidence type="ECO:0000256" key="11">
    <source>
        <dbReference type="PIRSR" id="PIRSR600760-2"/>
    </source>
</evidence>
<name>A0AA42BDN7_9GAMM</name>
<dbReference type="Proteomes" id="UP001165292">
    <property type="component" value="Unassembled WGS sequence"/>
</dbReference>
<keyword evidence="8 11" id="KW-0460">Magnesium</keyword>
<comment type="similarity">
    <text evidence="3">Belongs to the inositol monophosphatase superfamily.</text>
</comment>
<feature type="binding site" evidence="11">
    <location>
        <position position="97"/>
    </location>
    <ligand>
        <name>Mg(2+)</name>
        <dbReference type="ChEBI" id="CHEBI:18420"/>
        <label>1</label>
        <note>catalytic</note>
    </ligand>
</feature>
<evidence type="ECO:0000256" key="1">
    <source>
        <dbReference type="ARBA" id="ARBA00001033"/>
    </source>
</evidence>
<reference evidence="12" key="1">
    <citation type="submission" date="2022-06" db="EMBL/GenBank/DDBJ databases">
        <title>Detection of beta-lactamases in bacteria of animal origin.</title>
        <authorList>
            <person name="Mlynarcik P."/>
            <person name="Zdarska V."/>
            <person name="Chudobova H."/>
            <person name="Prochazkova P."/>
            <person name="Hricova K."/>
            <person name="Mezerova K."/>
            <person name="Bardon J."/>
            <person name="Dolejska M."/>
            <person name="Sukkar I."/>
            <person name="Kolar M."/>
        </authorList>
    </citation>
    <scope>NUCLEOTIDE SEQUENCE</scope>
    <source>
        <strain evidence="12">S 300-3</strain>
    </source>
</reference>
<dbReference type="Gene3D" id="3.30.540.10">
    <property type="entry name" value="Fructose-1,6-Bisphosphatase, subunit A, domain 1"/>
    <property type="match status" value="1"/>
</dbReference>
<evidence type="ECO:0000256" key="8">
    <source>
        <dbReference type="ARBA" id="ARBA00022842"/>
    </source>
</evidence>
<keyword evidence="6" id="KW-0378">Hydrolase</keyword>
<dbReference type="InterPro" id="IPR000760">
    <property type="entry name" value="Inositol_monophosphatase-like"/>
</dbReference>
<dbReference type="GO" id="GO:0046872">
    <property type="term" value="F:metal ion binding"/>
    <property type="evidence" value="ECO:0007669"/>
    <property type="project" value="UniProtKB-KW"/>
</dbReference>
<dbReference type="PANTHER" id="PTHR20854:SF4">
    <property type="entry name" value="INOSITOL-1-MONOPHOSPHATASE-RELATED"/>
    <property type="match status" value="1"/>
</dbReference>
<dbReference type="Gene3D" id="3.40.190.80">
    <property type="match status" value="1"/>
</dbReference>
<feature type="binding site" evidence="11">
    <location>
        <position position="223"/>
    </location>
    <ligand>
        <name>Mg(2+)</name>
        <dbReference type="ChEBI" id="CHEBI:18420"/>
        <label>1</label>
        <note>catalytic</note>
    </ligand>
</feature>
<dbReference type="RefSeq" id="WP_253162582.1">
    <property type="nucleotide sequence ID" value="NZ_JAMYBS010000005.1"/>
</dbReference>
<dbReference type="AlphaFoldDB" id="A0AA42BDN7"/>
<evidence type="ECO:0000256" key="5">
    <source>
        <dbReference type="ARBA" id="ARBA00022723"/>
    </source>
</evidence>
<dbReference type="GO" id="GO:0007165">
    <property type="term" value="P:signal transduction"/>
    <property type="evidence" value="ECO:0007669"/>
    <property type="project" value="TreeGrafter"/>
</dbReference>
<evidence type="ECO:0000256" key="4">
    <source>
        <dbReference type="ARBA" id="ARBA00013106"/>
    </source>
</evidence>
<dbReference type="PROSITE" id="PS00629">
    <property type="entry name" value="IMP_1"/>
    <property type="match status" value="1"/>
</dbReference>
<dbReference type="PRINTS" id="PR00377">
    <property type="entry name" value="IMPHPHTASES"/>
</dbReference>